<comment type="subcellular location">
    <subcellularLocation>
        <location evidence="1">Bacterial flagellum</location>
    </subcellularLocation>
    <subcellularLocation>
        <location evidence="2">Secreted</location>
    </subcellularLocation>
</comment>
<keyword evidence="5" id="KW-0964">Secreted</keyword>
<dbReference type="Proteomes" id="UP000292939">
    <property type="component" value="Chromosome"/>
</dbReference>
<feature type="domain" description="Flagellar hook-associated protein FlgK helical" evidence="9">
    <location>
        <begin position="92"/>
        <end position="326"/>
    </location>
</feature>
<evidence type="ECO:0000256" key="4">
    <source>
        <dbReference type="ARBA" id="ARBA00016244"/>
    </source>
</evidence>
<dbReference type="Pfam" id="PF22638">
    <property type="entry name" value="FlgK_D1"/>
    <property type="match status" value="1"/>
</dbReference>
<dbReference type="PRINTS" id="PR01005">
    <property type="entry name" value="FLGHOOKAP1"/>
</dbReference>
<comment type="similarity">
    <text evidence="3">Belongs to the flagella basal body rod proteins family.</text>
</comment>
<evidence type="ECO:0000313" key="11">
    <source>
        <dbReference type="Proteomes" id="UP000292939"/>
    </source>
</evidence>
<evidence type="ECO:0000256" key="6">
    <source>
        <dbReference type="ARBA" id="ARBA00023143"/>
    </source>
</evidence>
<keyword evidence="10" id="KW-0969">Cilium</keyword>
<dbReference type="InterPro" id="IPR001444">
    <property type="entry name" value="Flag_bb_rod_N"/>
</dbReference>
<dbReference type="Pfam" id="PF06429">
    <property type="entry name" value="Flg_bbr_C"/>
    <property type="match status" value="1"/>
</dbReference>
<feature type="domain" description="Flagellar basal-body/hook protein C-terminal" evidence="8">
    <location>
        <begin position="659"/>
        <end position="697"/>
    </location>
</feature>
<evidence type="ECO:0000256" key="1">
    <source>
        <dbReference type="ARBA" id="ARBA00004365"/>
    </source>
</evidence>
<organism evidence="10 11">
    <name type="scientific">Hylemonella gracilis</name>
    <dbReference type="NCBI Taxonomy" id="80880"/>
    <lineage>
        <taxon>Bacteria</taxon>
        <taxon>Pseudomonadati</taxon>
        <taxon>Pseudomonadota</taxon>
        <taxon>Betaproteobacteria</taxon>
        <taxon>Burkholderiales</taxon>
        <taxon>Comamonadaceae</taxon>
        <taxon>Hylemonella</taxon>
    </lineage>
</organism>
<sequence length="701" mass="73745">MSSLLSISATALTANQNVLNVIGNNIANVNTEGYSRQQAILSSIPGQYMGTGYYGKGVEITTVSRIYDDFLTRQAAATKSVAASDGVRSTYMQQLESLFPGGTNGLGATISDLFNSFSDIANAPTDLTARGVTLARAEEMSNRFQATSESINELRIGVNQQLDVDIAAINNLASQIATVNKQITQALGSGHTPNDLMDKRDQLVRDMNRYIQTSSVTADDGSLTLFVGGSQPLVMGGTASTVALVSDDFNNPNQHKFAITFNGKERVIDTGLLGGGEVSGLLRFSNEDLVQAENLLGRMALSIGTVMNNQQALGLDLNGKAGNPLFNLANPPAAYSAKQNTGTLNNLSVGISLNDSTGTPDGMQDFLASNYEITFTSTGAAPFTAVVTRLSDGVQQTVSFADNPANASTNLEGEFDGLRLSFAAADVPAVGDRFVVAPYSAAARSLTVAFTSPKELAMARPITAEAAADNKGALTLAGLSARSIPTTPGPDVSLVFLTSTQYIRTDDAYYTGSPLEAAITAGLKPGDPVYDAAVVDYQTNATPGELYNYTPGNAIEADGRSTNLPFDPTTEWGWSLTLKGVPQPGDSFTVKTNPYTQLDAANAQAMMGLRDMQLFDKAPLTDGYASLIADIGTKTLGAKQSAAVSDKIAVSIEQDRTAVSGVNLDEEAARLLQFQQAYQAAGKAMQVAQTLFDTLISSVRA</sequence>
<evidence type="ECO:0000256" key="5">
    <source>
        <dbReference type="ARBA" id="ARBA00022525"/>
    </source>
</evidence>
<dbReference type="GO" id="GO:0009424">
    <property type="term" value="C:bacterial-type flagellum hook"/>
    <property type="evidence" value="ECO:0007669"/>
    <property type="project" value="InterPro"/>
</dbReference>
<protein>
    <recommendedName>
        <fullName evidence="4">Flagellar hook-associated protein 1</fullName>
    </recommendedName>
</protein>
<dbReference type="OrthoDB" id="9802553at2"/>
<proteinExistence type="inferred from homology"/>
<dbReference type="GO" id="GO:0005576">
    <property type="term" value="C:extracellular region"/>
    <property type="evidence" value="ECO:0007669"/>
    <property type="project" value="UniProtKB-SubCell"/>
</dbReference>
<dbReference type="PROSITE" id="PS00588">
    <property type="entry name" value="FLAGELLA_BB_ROD"/>
    <property type="match status" value="1"/>
</dbReference>
<dbReference type="PANTHER" id="PTHR30033:SF1">
    <property type="entry name" value="FLAGELLAR HOOK-ASSOCIATED PROTEIN 1"/>
    <property type="match status" value="1"/>
</dbReference>
<dbReference type="RefSeq" id="WP_131278083.1">
    <property type="nucleotide sequence ID" value="NZ_CP031395.1"/>
</dbReference>
<keyword evidence="10" id="KW-0966">Cell projection</keyword>
<dbReference type="InterPro" id="IPR002371">
    <property type="entry name" value="FlgK"/>
</dbReference>
<feature type="domain" description="Flagellar basal body rod protein N-terminal" evidence="7">
    <location>
        <begin position="7"/>
        <end position="34"/>
    </location>
</feature>
<gene>
    <name evidence="10" type="ORF">DW355_04130</name>
</gene>
<keyword evidence="6" id="KW-0975">Bacterial flagellum</keyword>
<dbReference type="InterPro" id="IPR010930">
    <property type="entry name" value="Flg_bb/hook_C_dom"/>
</dbReference>
<evidence type="ECO:0000313" key="10">
    <source>
        <dbReference type="EMBL" id="QBK04074.1"/>
    </source>
</evidence>
<evidence type="ECO:0000256" key="3">
    <source>
        <dbReference type="ARBA" id="ARBA00009677"/>
    </source>
</evidence>
<evidence type="ECO:0000259" key="9">
    <source>
        <dbReference type="Pfam" id="PF22638"/>
    </source>
</evidence>
<dbReference type="InterPro" id="IPR019776">
    <property type="entry name" value="Flagellar_basal_body_rod_CS"/>
</dbReference>
<accession>A0A4P6UIA6</accession>
<dbReference type="AlphaFoldDB" id="A0A4P6UIA6"/>
<dbReference type="EMBL" id="CP031395">
    <property type="protein sequence ID" value="QBK04074.1"/>
    <property type="molecule type" value="Genomic_DNA"/>
</dbReference>
<evidence type="ECO:0000259" key="8">
    <source>
        <dbReference type="Pfam" id="PF06429"/>
    </source>
</evidence>
<dbReference type="KEGG" id="hgr:DW355_04130"/>
<dbReference type="Pfam" id="PF00460">
    <property type="entry name" value="Flg_bb_rod"/>
    <property type="match status" value="1"/>
</dbReference>
<dbReference type="PANTHER" id="PTHR30033">
    <property type="entry name" value="FLAGELLAR HOOK-ASSOCIATED PROTEIN 1"/>
    <property type="match status" value="1"/>
</dbReference>
<dbReference type="SUPFAM" id="SSF64518">
    <property type="entry name" value="Phase 1 flagellin"/>
    <property type="match status" value="2"/>
</dbReference>
<evidence type="ECO:0000259" key="7">
    <source>
        <dbReference type="Pfam" id="PF00460"/>
    </source>
</evidence>
<reference evidence="10 11" key="1">
    <citation type="submission" date="2018-07" db="EMBL/GenBank/DDBJ databases">
        <title>Exploring interactions and the metabolic potential of the ultra-small soil bacteria Hylemonella gracilis.</title>
        <authorList>
            <person name="Tyc O."/>
            <person name="Kulkarni P."/>
            <person name="Gawehns F."/>
            <person name="Hundscheid M."/>
            <person name="Zweers H."/>
            <person name="Garbeva P."/>
        </authorList>
    </citation>
    <scope>NUCLEOTIDE SEQUENCE [LARGE SCALE GENOMIC DNA]</scope>
    <source>
        <strain evidence="10 11">NS1</strain>
    </source>
</reference>
<dbReference type="InterPro" id="IPR053927">
    <property type="entry name" value="FlgK_helical"/>
</dbReference>
<name>A0A4P6UIA6_9BURK</name>
<keyword evidence="10" id="KW-0282">Flagellum</keyword>
<dbReference type="NCBIfam" id="TIGR02492">
    <property type="entry name" value="flgK_ends"/>
    <property type="match status" value="1"/>
</dbReference>
<dbReference type="GO" id="GO:0044780">
    <property type="term" value="P:bacterial-type flagellum assembly"/>
    <property type="evidence" value="ECO:0007669"/>
    <property type="project" value="InterPro"/>
</dbReference>
<evidence type="ECO:0000256" key="2">
    <source>
        <dbReference type="ARBA" id="ARBA00004613"/>
    </source>
</evidence>
<dbReference type="GO" id="GO:0005198">
    <property type="term" value="F:structural molecule activity"/>
    <property type="evidence" value="ECO:0007669"/>
    <property type="project" value="InterPro"/>
</dbReference>